<protein>
    <recommendedName>
        <fullName evidence="1">HNH nuclease domain-containing protein</fullName>
    </recommendedName>
</protein>
<dbReference type="Pfam" id="PF13391">
    <property type="entry name" value="HNH_2"/>
    <property type="match status" value="1"/>
</dbReference>
<evidence type="ECO:0000313" key="2">
    <source>
        <dbReference type="EMBL" id="QEH97904.1"/>
    </source>
</evidence>
<evidence type="ECO:0000259" key="1">
    <source>
        <dbReference type="Pfam" id="PF13391"/>
    </source>
</evidence>
<keyword evidence="2" id="KW-0614">Plasmid</keyword>
<proteinExistence type="predicted"/>
<name>A0AAP9EVL7_GLUTH</name>
<dbReference type="Proteomes" id="UP000323560">
    <property type="component" value="Plasmid unnamed2"/>
</dbReference>
<reference evidence="2 3" key="1">
    <citation type="submission" date="2019-08" db="EMBL/GenBank/DDBJ databases">
        <title>Gluconobacter frateurii HD924 genome.</title>
        <authorList>
            <person name="Liu Y."/>
            <person name="Zhang P."/>
        </authorList>
    </citation>
    <scope>NUCLEOTIDE SEQUENCE [LARGE SCALE GENOMIC DNA]</scope>
    <source>
        <strain evidence="2 3">HD924</strain>
        <plasmid evidence="2 3">unnamed2</plasmid>
    </source>
</reference>
<dbReference type="AlphaFoldDB" id="A0AAP9EVL7"/>
<geneLocation type="plasmid" evidence="2 3">
    <name>unnamed2</name>
</geneLocation>
<evidence type="ECO:0000313" key="3">
    <source>
        <dbReference type="Proteomes" id="UP000323560"/>
    </source>
</evidence>
<dbReference type="InterPro" id="IPR003615">
    <property type="entry name" value="HNH_nuc"/>
</dbReference>
<dbReference type="RefSeq" id="WP_148621376.1">
    <property type="nucleotide sequence ID" value="NZ_CP043045.1"/>
</dbReference>
<dbReference type="KEGG" id="gti:FXF46_16530"/>
<dbReference type="EMBL" id="CP043045">
    <property type="protein sequence ID" value="QEH97904.1"/>
    <property type="molecule type" value="Genomic_DNA"/>
</dbReference>
<organism evidence="2 3">
    <name type="scientific">Gluconobacter thailandicus</name>
    <dbReference type="NCBI Taxonomy" id="257438"/>
    <lineage>
        <taxon>Bacteria</taxon>
        <taxon>Pseudomonadati</taxon>
        <taxon>Pseudomonadota</taxon>
        <taxon>Alphaproteobacteria</taxon>
        <taxon>Acetobacterales</taxon>
        <taxon>Acetobacteraceae</taxon>
        <taxon>Gluconobacter</taxon>
    </lineage>
</organism>
<feature type="domain" description="HNH nuclease" evidence="1">
    <location>
        <begin position="206"/>
        <end position="254"/>
    </location>
</feature>
<sequence>MTAFWMTYKQPQSHSDTSGWSDSAMNILQERFRNDPEQTTQWWVCSAHKKINIHDKAYLFKQGRGERGIFGYGEVISRPEQRDDPRGTGEKSTQVLIRIINLVDPRVDDFLVKYEDILQATDLKVELKNLAESQASGRQVKPIKLEEIIENLLPIRNLISIADDEGEDIKDVDVGDSRQRVLRSILARRGQHKFRNALLDAYGSRCAITGSPVVAVLEAAHITPYRGEHTNSIDNGLLLRADIHTLYDLNLITICPETRTVRVSTALANTGYEKLHGKKLRLAHTDASKPRRRHLEFRHSIFCNAEKSRLPS</sequence>
<accession>A0AAP9EVL7</accession>
<gene>
    <name evidence="2" type="ORF">FXF46_16530</name>
</gene>